<dbReference type="EMBL" id="BRXR01000001">
    <property type="protein sequence ID" value="GLC31319.1"/>
    <property type="molecule type" value="Genomic_DNA"/>
</dbReference>
<evidence type="ECO:0000256" key="3">
    <source>
        <dbReference type="ARBA" id="ARBA00022490"/>
    </source>
</evidence>
<gene>
    <name evidence="6 7" type="primary">rbsD</name>
    <name evidence="7" type="ORF">bsdE14_27290</name>
</gene>
<evidence type="ECO:0000256" key="4">
    <source>
        <dbReference type="ARBA" id="ARBA00023235"/>
    </source>
</evidence>
<keyword evidence="3 6" id="KW-0963">Cytoplasm</keyword>
<accession>A0ABQ5N7W8</accession>
<dbReference type="PANTHER" id="PTHR37831">
    <property type="entry name" value="D-RIBOSE PYRANASE"/>
    <property type="match status" value="1"/>
</dbReference>
<feature type="active site" description="Proton donor" evidence="6">
    <location>
        <position position="20"/>
    </location>
</feature>
<comment type="catalytic activity">
    <reaction evidence="1 6">
        <text>beta-D-ribopyranose = beta-D-ribofuranose</text>
        <dbReference type="Rhea" id="RHEA:25432"/>
        <dbReference type="ChEBI" id="CHEBI:27476"/>
        <dbReference type="ChEBI" id="CHEBI:47002"/>
        <dbReference type="EC" id="5.4.99.62"/>
    </reaction>
</comment>
<keyword evidence="8" id="KW-1185">Reference proteome</keyword>
<proteinExistence type="inferred from homology"/>
<dbReference type="InterPro" id="IPR023750">
    <property type="entry name" value="RbsD-like_sf"/>
</dbReference>
<dbReference type="HAMAP" id="MF_01661">
    <property type="entry name" value="D_rib_pyranase"/>
    <property type="match status" value="1"/>
</dbReference>
<dbReference type="Pfam" id="PF05025">
    <property type="entry name" value="RbsD_FucU"/>
    <property type="match status" value="1"/>
</dbReference>
<feature type="binding site" evidence="6">
    <location>
        <position position="28"/>
    </location>
    <ligand>
        <name>substrate</name>
    </ligand>
</feature>
<comment type="subcellular location">
    <subcellularLocation>
        <location evidence="6">Cytoplasm</location>
    </subcellularLocation>
</comment>
<dbReference type="NCBIfam" id="NF008761">
    <property type="entry name" value="PRK11797.1"/>
    <property type="match status" value="1"/>
</dbReference>
<dbReference type="InterPro" id="IPR007721">
    <property type="entry name" value="RbsD_FucU"/>
</dbReference>
<keyword evidence="5 6" id="KW-0119">Carbohydrate metabolism</keyword>
<comment type="caution">
    <text evidence="7">The sequence shown here is derived from an EMBL/GenBank/DDBJ whole genome shotgun (WGS) entry which is preliminary data.</text>
</comment>
<evidence type="ECO:0000256" key="2">
    <source>
        <dbReference type="ARBA" id="ARBA00012862"/>
    </source>
</evidence>
<feature type="binding site" evidence="6">
    <location>
        <begin position="120"/>
        <end position="122"/>
    </location>
    <ligand>
        <name>substrate</name>
    </ligand>
</feature>
<evidence type="ECO:0000256" key="1">
    <source>
        <dbReference type="ARBA" id="ARBA00000223"/>
    </source>
</evidence>
<dbReference type="Proteomes" id="UP001208567">
    <property type="component" value="Unassembled WGS sequence"/>
</dbReference>
<feature type="binding site" evidence="6">
    <location>
        <position position="98"/>
    </location>
    <ligand>
        <name>substrate</name>
    </ligand>
</feature>
<dbReference type="Gene3D" id="3.40.1650.10">
    <property type="entry name" value="RbsD-like domain"/>
    <property type="match status" value="1"/>
</dbReference>
<evidence type="ECO:0000256" key="6">
    <source>
        <dbReference type="HAMAP-Rule" id="MF_01661"/>
    </source>
</evidence>
<organism evidence="7 8">
    <name type="scientific">Clostridium omnivorum</name>
    <dbReference type="NCBI Taxonomy" id="1604902"/>
    <lineage>
        <taxon>Bacteria</taxon>
        <taxon>Bacillati</taxon>
        <taxon>Bacillota</taxon>
        <taxon>Clostridia</taxon>
        <taxon>Eubacteriales</taxon>
        <taxon>Clostridiaceae</taxon>
        <taxon>Clostridium</taxon>
    </lineage>
</organism>
<comment type="function">
    <text evidence="6">Catalyzes the interconversion of beta-pyran and beta-furan forms of D-ribose.</text>
</comment>
<dbReference type="RefSeq" id="WP_264850600.1">
    <property type="nucleotide sequence ID" value="NZ_BRXR01000001.1"/>
</dbReference>
<evidence type="ECO:0000256" key="5">
    <source>
        <dbReference type="ARBA" id="ARBA00023277"/>
    </source>
</evidence>
<name>A0ABQ5N7W8_9CLOT</name>
<sequence length="131" mass="14620">MKKTALLNSDISEVISKMGHTDEIAIGDCGLPIPDETRRIDVALIKDIPSFIQTLKVVLLELQVEEAIIAAETKDINPKVYSEIQQCLENVKITFISHEELKQELKKCKAVIRTGEQTPYANIILKSGVVF</sequence>
<dbReference type="InterPro" id="IPR023064">
    <property type="entry name" value="D-ribose_pyranase"/>
</dbReference>
<comment type="subunit">
    <text evidence="6">Homodecamer.</text>
</comment>
<reference evidence="7 8" key="1">
    <citation type="journal article" date="2024" name="Int. J. Syst. Evol. Microbiol.">
        <title>Clostridium omnivorum sp. nov., isolated from anoxic soil under the treatment of reductive soil disinfestation.</title>
        <authorList>
            <person name="Ueki A."/>
            <person name="Tonouchi A."/>
            <person name="Kaku N."/>
            <person name="Honma S."/>
            <person name="Ueki K."/>
        </authorList>
    </citation>
    <scope>NUCLEOTIDE SEQUENCE [LARGE SCALE GENOMIC DNA]</scope>
    <source>
        <strain evidence="7 8">E14</strain>
    </source>
</reference>
<evidence type="ECO:0000313" key="7">
    <source>
        <dbReference type="EMBL" id="GLC31319.1"/>
    </source>
</evidence>
<dbReference type="PANTHER" id="PTHR37831:SF1">
    <property type="entry name" value="D-RIBOSE PYRANASE"/>
    <property type="match status" value="1"/>
</dbReference>
<dbReference type="EC" id="5.4.99.62" evidence="2 6"/>
<protein>
    <recommendedName>
        <fullName evidence="2 6">D-ribose pyranase</fullName>
        <ecNumber evidence="2 6">5.4.99.62</ecNumber>
    </recommendedName>
</protein>
<comment type="similarity">
    <text evidence="6">Belongs to the RbsD / FucU family. RbsD subfamily.</text>
</comment>
<dbReference type="SUPFAM" id="SSF102546">
    <property type="entry name" value="RbsD-like"/>
    <property type="match status" value="1"/>
</dbReference>
<keyword evidence="4 6" id="KW-0413">Isomerase</keyword>
<comment type="pathway">
    <text evidence="6">Carbohydrate metabolism; D-ribose degradation; D-ribose 5-phosphate from beta-D-ribopyranose: step 1/2.</text>
</comment>
<evidence type="ECO:0000313" key="8">
    <source>
        <dbReference type="Proteomes" id="UP001208567"/>
    </source>
</evidence>